<dbReference type="GO" id="GO:0004740">
    <property type="term" value="F:pyruvate dehydrogenase (acetyl-transferring) kinase activity"/>
    <property type="evidence" value="ECO:0007669"/>
    <property type="project" value="TreeGrafter"/>
</dbReference>
<comment type="similarity">
    <text evidence="2 10">Belongs to the PDK/BCKDK protein kinase family.</text>
</comment>
<protein>
    <recommendedName>
        <fullName evidence="10">Protein-serine/threonine kinase</fullName>
        <ecNumber evidence="10">2.7.11.-</ecNumber>
    </recommendedName>
</protein>
<dbReference type="PANTHER" id="PTHR11947">
    <property type="entry name" value="PYRUVATE DEHYDROGENASE KINASE"/>
    <property type="match status" value="1"/>
</dbReference>
<dbReference type="SMART" id="SM00387">
    <property type="entry name" value="HATPase_c"/>
    <property type="match status" value="1"/>
</dbReference>
<feature type="domain" description="Histidine kinase" evidence="11">
    <location>
        <begin position="368"/>
        <end position="506"/>
    </location>
</feature>
<keyword evidence="7 10" id="KW-0067">ATP-binding</keyword>
<evidence type="ECO:0000313" key="12">
    <source>
        <dbReference type="EMBL" id="ODV93824.1"/>
    </source>
</evidence>
<sequence>MTKNLSYIKILSRCPSSRGALSGHNGVNGSGIHLTRFMNNASLSLLQQEQNKSKARSPLRNSIHNYSTSSFSQGNNLYHELASSMSMETQHLIRSSLVSLINELADHTLPPISLDYLAAFNGVENIDSNKALDRMLLESSNEALQNLLILICRRIKEFRKLPFIVVLNPNISSIYKMYLESLAKLLTFIDEQKEIDNISFGGLRPLDFYSTFKITDMETNKLFCQNLSEIIDLHSNNLPILSEGFKDISEFKFYESEELFLNTHLRERILLRMICRHHILLSQQVQESSGSIESIGLIEKNLNVINLVKAVSDFVGDLSSMKYDEKVPVILDTTVTNSLKEVLKHDEFPLSKISEREVMIFPYISTHLEYILQELLKNSTRAHLENKVKDPIRISLVLCKNTGSPSILEIRIRDEGKGIPNKILSNLFKFSFTTVQDAVADKSEQDENYSVFNNGANADDGANLIAGMGYGLPLSKIYAEMFGGDLKLQTYEGIGTDVYITLKGPNFH</sequence>
<dbReference type="GO" id="GO:0010906">
    <property type="term" value="P:regulation of glucose metabolic process"/>
    <property type="evidence" value="ECO:0007669"/>
    <property type="project" value="TreeGrafter"/>
</dbReference>
<keyword evidence="4 10" id="KW-0808">Transferase</keyword>
<dbReference type="GO" id="GO:0005759">
    <property type="term" value="C:mitochondrial matrix"/>
    <property type="evidence" value="ECO:0007669"/>
    <property type="project" value="UniProtKB-SubCell"/>
</dbReference>
<evidence type="ECO:0000256" key="1">
    <source>
        <dbReference type="ARBA" id="ARBA00004305"/>
    </source>
</evidence>
<dbReference type="OrthoDB" id="3264224at2759"/>
<proteinExistence type="inferred from homology"/>
<evidence type="ECO:0000256" key="10">
    <source>
        <dbReference type="RuleBase" id="RU366032"/>
    </source>
</evidence>
<dbReference type="PANTHER" id="PTHR11947:SF20">
    <property type="entry name" value="[3-METHYL-2-OXOBUTANOATE DEHYDROGENASE [LIPOAMIDE]] KINASE, MITOCHONDRIAL"/>
    <property type="match status" value="1"/>
</dbReference>
<dbReference type="AlphaFoldDB" id="A0A1E4TPY6"/>
<dbReference type="InterPro" id="IPR005467">
    <property type="entry name" value="His_kinase_dom"/>
</dbReference>
<evidence type="ECO:0000256" key="4">
    <source>
        <dbReference type="ARBA" id="ARBA00022679"/>
    </source>
</evidence>
<dbReference type="InterPro" id="IPR036890">
    <property type="entry name" value="HATPase_C_sf"/>
</dbReference>
<organism evidence="12 13">
    <name type="scientific">Pachysolen tannophilus NRRL Y-2460</name>
    <dbReference type="NCBI Taxonomy" id="669874"/>
    <lineage>
        <taxon>Eukaryota</taxon>
        <taxon>Fungi</taxon>
        <taxon>Dikarya</taxon>
        <taxon>Ascomycota</taxon>
        <taxon>Saccharomycotina</taxon>
        <taxon>Pichiomycetes</taxon>
        <taxon>Pachysolenaceae</taxon>
        <taxon>Pachysolen</taxon>
    </lineage>
</organism>
<keyword evidence="3" id="KW-0597">Phosphoprotein</keyword>
<dbReference type="InterPro" id="IPR018955">
    <property type="entry name" value="BCDHK/PDK_N"/>
</dbReference>
<evidence type="ECO:0000256" key="8">
    <source>
        <dbReference type="ARBA" id="ARBA00022946"/>
    </source>
</evidence>
<dbReference type="InterPro" id="IPR039028">
    <property type="entry name" value="BCKD/PDK"/>
</dbReference>
<dbReference type="EMBL" id="KV454017">
    <property type="protein sequence ID" value="ODV93824.1"/>
    <property type="molecule type" value="Genomic_DNA"/>
</dbReference>
<name>A0A1E4TPY6_PACTA</name>
<evidence type="ECO:0000259" key="11">
    <source>
        <dbReference type="PROSITE" id="PS50109"/>
    </source>
</evidence>
<dbReference type="InterPro" id="IPR004358">
    <property type="entry name" value="Sig_transdc_His_kin-like_C"/>
</dbReference>
<dbReference type="Gene3D" id="3.30.565.10">
    <property type="entry name" value="Histidine kinase-like ATPase, C-terminal domain"/>
    <property type="match status" value="1"/>
</dbReference>
<dbReference type="GO" id="GO:0005524">
    <property type="term" value="F:ATP binding"/>
    <property type="evidence" value="ECO:0007669"/>
    <property type="project" value="UniProtKB-UniRule"/>
</dbReference>
<evidence type="ECO:0000256" key="5">
    <source>
        <dbReference type="ARBA" id="ARBA00022741"/>
    </source>
</evidence>
<dbReference type="Pfam" id="PF02518">
    <property type="entry name" value="HATPase_c"/>
    <property type="match status" value="1"/>
</dbReference>
<evidence type="ECO:0000256" key="2">
    <source>
        <dbReference type="ARBA" id="ARBA00006155"/>
    </source>
</evidence>
<dbReference type="Gene3D" id="1.20.140.20">
    <property type="entry name" value="Alpha-ketoacid/pyruvate dehydrogenase kinase, N-terminal domain"/>
    <property type="match status" value="1"/>
</dbReference>
<dbReference type="Pfam" id="PF10436">
    <property type="entry name" value="BCDHK_Adom3"/>
    <property type="match status" value="1"/>
</dbReference>
<keyword evidence="13" id="KW-1185">Reference proteome</keyword>
<keyword evidence="8" id="KW-0809">Transit peptide</keyword>
<dbReference type="InterPro" id="IPR036784">
    <property type="entry name" value="AK/P_DHK_N_sf"/>
</dbReference>
<keyword evidence="6 10" id="KW-0418">Kinase</keyword>
<dbReference type="PROSITE" id="PS50109">
    <property type="entry name" value="HIS_KIN"/>
    <property type="match status" value="1"/>
</dbReference>
<gene>
    <name evidence="12" type="ORF">PACTADRAFT_51572</name>
</gene>
<comment type="subcellular location">
    <subcellularLocation>
        <location evidence="1 10">Mitochondrion matrix</location>
    </subcellularLocation>
</comment>
<dbReference type="SUPFAM" id="SSF69012">
    <property type="entry name" value="alpha-ketoacid dehydrogenase kinase, N-terminal domain"/>
    <property type="match status" value="1"/>
</dbReference>
<evidence type="ECO:0000313" key="13">
    <source>
        <dbReference type="Proteomes" id="UP000094236"/>
    </source>
</evidence>
<dbReference type="PRINTS" id="PR00344">
    <property type="entry name" value="BCTRLSENSOR"/>
</dbReference>
<dbReference type="SUPFAM" id="SSF55874">
    <property type="entry name" value="ATPase domain of HSP90 chaperone/DNA topoisomerase II/histidine kinase"/>
    <property type="match status" value="1"/>
</dbReference>
<dbReference type="Proteomes" id="UP000094236">
    <property type="component" value="Unassembled WGS sequence"/>
</dbReference>
<dbReference type="InterPro" id="IPR003594">
    <property type="entry name" value="HATPase_dom"/>
</dbReference>
<dbReference type="STRING" id="669874.A0A1E4TPY6"/>
<accession>A0A1E4TPY6</accession>
<evidence type="ECO:0000256" key="6">
    <source>
        <dbReference type="ARBA" id="ARBA00022777"/>
    </source>
</evidence>
<keyword evidence="9 10" id="KW-0496">Mitochondrion</keyword>
<evidence type="ECO:0000256" key="9">
    <source>
        <dbReference type="ARBA" id="ARBA00023128"/>
    </source>
</evidence>
<evidence type="ECO:0000256" key="7">
    <source>
        <dbReference type="ARBA" id="ARBA00022840"/>
    </source>
</evidence>
<evidence type="ECO:0000256" key="3">
    <source>
        <dbReference type="ARBA" id="ARBA00022553"/>
    </source>
</evidence>
<dbReference type="EC" id="2.7.11.-" evidence="10"/>
<reference evidence="13" key="1">
    <citation type="submission" date="2016-05" db="EMBL/GenBank/DDBJ databases">
        <title>Comparative genomics of biotechnologically important yeasts.</title>
        <authorList>
            <consortium name="DOE Joint Genome Institute"/>
            <person name="Riley R."/>
            <person name="Haridas S."/>
            <person name="Wolfe K.H."/>
            <person name="Lopes M.R."/>
            <person name="Hittinger C.T."/>
            <person name="Goker M."/>
            <person name="Salamov A."/>
            <person name="Wisecaver J."/>
            <person name="Long T.M."/>
            <person name="Aerts A.L."/>
            <person name="Barry K."/>
            <person name="Choi C."/>
            <person name="Clum A."/>
            <person name="Coughlan A.Y."/>
            <person name="Deshpande S."/>
            <person name="Douglass A.P."/>
            <person name="Hanson S.J."/>
            <person name="Klenk H.-P."/>
            <person name="Labutti K."/>
            <person name="Lapidus A."/>
            <person name="Lindquist E."/>
            <person name="Lipzen A."/>
            <person name="Meier-Kolthoff J.P."/>
            <person name="Ohm R.A."/>
            <person name="Otillar R.P."/>
            <person name="Pangilinan J."/>
            <person name="Peng Y."/>
            <person name="Rokas A."/>
            <person name="Rosa C.A."/>
            <person name="Scheuner C."/>
            <person name="Sibirny A.A."/>
            <person name="Slot J.C."/>
            <person name="Stielow J.B."/>
            <person name="Sun H."/>
            <person name="Kurtzman C.P."/>
            <person name="Blackwell M."/>
            <person name="Grigoriev I.V."/>
            <person name="Jeffries T.W."/>
        </authorList>
    </citation>
    <scope>NUCLEOTIDE SEQUENCE [LARGE SCALE GENOMIC DNA]</scope>
    <source>
        <strain evidence="13">NRRL Y-2460</strain>
    </source>
</reference>
<keyword evidence="5 10" id="KW-0547">Nucleotide-binding</keyword>